<dbReference type="Gene3D" id="1.20.120.330">
    <property type="entry name" value="Nucleotidyltransferases domain 2"/>
    <property type="match status" value="1"/>
</dbReference>
<dbReference type="SMART" id="SM00748">
    <property type="entry name" value="HEPN"/>
    <property type="match status" value="1"/>
</dbReference>
<dbReference type="RefSeq" id="WP_130842724.1">
    <property type="nucleotide sequence ID" value="NZ_SIJL01000029.1"/>
</dbReference>
<dbReference type="OrthoDB" id="9808176at2"/>
<dbReference type="Proteomes" id="UP000292858">
    <property type="component" value="Unassembled WGS sequence"/>
</dbReference>
<sequence>MPLEPTDPWSWLRLAQSDLAYAIQTPKEALFEPSAFLAEQAAEKALKALLVDKGVPFPKTHNLDYLLELLESTGLPIPEAIKEATLLMEYTLRGRYPAGLPELTREEWEEALALARRVVAWVEALLSQGHG</sequence>
<comment type="caution">
    <text evidence="2">The sequence shown here is derived from an EMBL/GenBank/DDBJ whole genome shotgun (WGS) entry which is preliminary data.</text>
</comment>
<dbReference type="SUPFAM" id="SSF81593">
    <property type="entry name" value="Nucleotidyltransferase substrate binding subunit/domain"/>
    <property type="match status" value="1"/>
</dbReference>
<gene>
    <name evidence="2" type="ORF">ETP66_11450</name>
</gene>
<evidence type="ECO:0000313" key="3">
    <source>
        <dbReference type="Proteomes" id="UP000292858"/>
    </source>
</evidence>
<organism evidence="2 3">
    <name type="scientific">Thermus thermamylovorans</name>
    <dbReference type="NCBI Taxonomy" id="2509362"/>
    <lineage>
        <taxon>Bacteria</taxon>
        <taxon>Thermotogati</taxon>
        <taxon>Deinococcota</taxon>
        <taxon>Deinococci</taxon>
        <taxon>Thermales</taxon>
        <taxon>Thermaceae</taxon>
        <taxon>Thermus</taxon>
    </lineage>
</organism>
<evidence type="ECO:0000313" key="2">
    <source>
        <dbReference type="EMBL" id="TBH14884.1"/>
    </source>
</evidence>
<reference evidence="2 3" key="1">
    <citation type="submission" date="2019-02" db="EMBL/GenBank/DDBJ databases">
        <title>Thermus sp. a novel from hot spring.</title>
        <authorList>
            <person name="Zhao Z."/>
        </authorList>
    </citation>
    <scope>NUCLEOTIDE SEQUENCE [LARGE SCALE GENOMIC DNA]</scope>
    <source>
        <strain evidence="2 3">CFH 72773T</strain>
    </source>
</reference>
<protein>
    <submittedName>
        <fullName evidence="2">HEPN domain-containing protein</fullName>
    </submittedName>
</protein>
<proteinExistence type="predicted"/>
<keyword evidence="3" id="KW-1185">Reference proteome</keyword>
<name>A0A4Q9AVQ8_9DEIN</name>
<feature type="domain" description="HEPN" evidence="1">
    <location>
        <begin position="12"/>
        <end position="118"/>
    </location>
</feature>
<dbReference type="InterPro" id="IPR007842">
    <property type="entry name" value="HEPN_dom"/>
</dbReference>
<evidence type="ECO:0000259" key="1">
    <source>
        <dbReference type="PROSITE" id="PS50910"/>
    </source>
</evidence>
<accession>A0A4Q9AVQ8</accession>
<dbReference type="AlphaFoldDB" id="A0A4Q9AVQ8"/>
<dbReference type="EMBL" id="SIJL01000029">
    <property type="protein sequence ID" value="TBH14884.1"/>
    <property type="molecule type" value="Genomic_DNA"/>
</dbReference>
<dbReference type="Pfam" id="PF05168">
    <property type="entry name" value="HEPN"/>
    <property type="match status" value="1"/>
</dbReference>
<dbReference type="PROSITE" id="PS50910">
    <property type="entry name" value="HEPN"/>
    <property type="match status" value="1"/>
</dbReference>